<dbReference type="InterPro" id="IPR027843">
    <property type="entry name" value="DUF4440"/>
</dbReference>
<protein>
    <submittedName>
        <fullName evidence="2">Nuclear transport factor 2 family protein</fullName>
    </submittedName>
</protein>
<feature type="domain" description="DUF4440" evidence="1">
    <location>
        <begin position="17"/>
        <end position="126"/>
    </location>
</feature>
<reference evidence="2 3" key="1">
    <citation type="submission" date="2018-03" db="EMBL/GenBank/DDBJ databases">
        <title>Whole genome sequencing of Histamine producing bacteria.</title>
        <authorList>
            <person name="Butler K."/>
        </authorList>
    </citation>
    <scope>NUCLEOTIDE SEQUENCE [LARGE SCALE GENOMIC DNA]</scope>
    <source>
        <strain evidence="2 3">DSM 19138</strain>
    </source>
</reference>
<dbReference type="SUPFAM" id="SSF54427">
    <property type="entry name" value="NTF2-like"/>
    <property type="match status" value="1"/>
</dbReference>
<name>A0A2T3N9V5_9GAMM</name>
<dbReference type="Gene3D" id="3.10.450.50">
    <property type="match status" value="1"/>
</dbReference>
<dbReference type="AlphaFoldDB" id="A0A2T3N9V5"/>
<dbReference type="OrthoDB" id="7869025at2"/>
<evidence type="ECO:0000313" key="2">
    <source>
        <dbReference type="EMBL" id="PSW10316.1"/>
    </source>
</evidence>
<dbReference type="Proteomes" id="UP000241346">
    <property type="component" value="Unassembled WGS sequence"/>
</dbReference>
<evidence type="ECO:0000313" key="3">
    <source>
        <dbReference type="Proteomes" id="UP000241346"/>
    </source>
</evidence>
<sequence length="139" mass="16062">MTNTTYTKETHTPAAIRAAMDHLIDRATNFDIEALDTIYHDDFHTTLVMPDGSVMTYNKQAFKAHFAKQAEEGKTQLNTWADWHDFHVLGDSAVCVLSRIHSGMNGEEMKLLCNIEFRFEDDRWQVLREQIFLRPLSEG</sequence>
<comment type="caution">
    <text evidence="2">The sequence shown here is derived from an EMBL/GenBank/DDBJ whole genome shotgun (WGS) entry which is preliminary data.</text>
</comment>
<evidence type="ECO:0000259" key="1">
    <source>
        <dbReference type="Pfam" id="PF14534"/>
    </source>
</evidence>
<dbReference type="EMBL" id="PYMB01000011">
    <property type="protein sequence ID" value="PSW10316.1"/>
    <property type="molecule type" value="Genomic_DNA"/>
</dbReference>
<proteinExistence type="predicted"/>
<organism evidence="2 3">
    <name type="scientific">Photobacterium rosenbergii</name>
    <dbReference type="NCBI Taxonomy" id="294936"/>
    <lineage>
        <taxon>Bacteria</taxon>
        <taxon>Pseudomonadati</taxon>
        <taxon>Pseudomonadota</taxon>
        <taxon>Gammaproteobacteria</taxon>
        <taxon>Vibrionales</taxon>
        <taxon>Vibrionaceae</taxon>
        <taxon>Photobacterium</taxon>
    </lineage>
</organism>
<dbReference type="RefSeq" id="WP_107299730.1">
    <property type="nucleotide sequence ID" value="NZ_PYMB01000011.1"/>
</dbReference>
<gene>
    <name evidence="2" type="ORF">C9J01_19095</name>
</gene>
<dbReference type="InterPro" id="IPR032710">
    <property type="entry name" value="NTF2-like_dom_sf"/>
</dbReference>
<dbReference type="Pfam" id="PF14534">
    <property type="entry name" value="DUF4440"/>
    <property type="match status" value="1"/>
</dbReference>
<accession>A0A2T3N9V5</accession>